<evidence type="ECO:0000256" key="2">
    <source>
        <dbReference type="SAM" id="Phobius"/>
    </source>
</evidence>
<dbReference type="Proteomes" id="UP000664601">
    <property type="component" value="Unassembled WGS sequence"/>
</dbReference>
<evidence type="ECO:0000256" key="1">
    <source>
        <dbReference type="ARBA" id="ARBA00023125"/>
    </source>
</evidence>
<reference evidence="4 5" key="1">
    <citation type="submission" date="2021-03" db="EMBL/GenBank/DDBJ databases">
        <title>Enterococcal diversity collection.</title>
        <authorList>
            <person name="Gilmore M.S."/>
            <person name="Schwartzman J."/>
            <person name="Van Tyne D."/>
            <person name="Martin M."/>
            <person name="Earl A.M."/>
            <person name="Manson A.L."/>
            <person name="Straub T."/>
            <person name="Salamzade R."/>
            <person name="Saavedra J."/>
            <person name="Lebreton F."/>
            <person name="Prichula J."/>
            <person name="Schaufler K."/>
            <person name="Gaca A."/>
            <person name="Sgardioli B."/>
            <person name="Wagenaar J."/>
            <person name="Strong T."/>
        </authorList>
    </citation>
    <scope>NUCLEOTIDE SEQUENCE [LARGE SCALE GENOMIC DNA]</scope>
    <source>
        <strain evidence="4 5">669A</strain>
    </source>
</reference>
<dbReference type="PANTHER" id="PTHR46558">
    <property type="entry name" value="TRACRIPTIONAL REGULATORY PROTEIN-RELATED-RELATED"/>
    <property type="match status" value="1"/>
</dbReference>
<keyword evidence="5" id="KW-1185">Reference proteome</keyword>
<gene>
    <name evidence="4" type="ORF">JZO70_17500</name>
</gene>
<keyword evidence="1" id="KW-0238">DNA-binding</keyword>
<dbReference type="InterPro" id="IPR001387">
    <property type="entry name" value="Cro/C1-type_HTH"/>
</dbReference>
<dbReference type="EMBL" id="JAFREM010000029">
    <property type="protein sequence ID" value="MBO1307974.1"/>
    <property type="molecule type" value="Genomic_DNA"/>
</dbReference>
<dbReference type="PANTHER" id="PTHR46558:SF15">
    <property type="entry name" value="HELIX-TURN-HELIX DOMAIN PROTEIN"/>
    <property type="match status" value="1"/>
</dbReference>
<evidence type="ECO:0000259" key="3">
    <source>
        <dbReference type="PROSITE" id="PS50943"/>
    </source>
</evidence>
<proteinExistence type="predicted"/>
<organism evidence="4 5">
    <name type="scientific">Candidatus Enterococcus moelleringii</name>
    <dbReference type="NCBI Taxonomy" id="2815325"/>
    <lineage>
        <taxon>Bacteria</taxon>
        <taxon>Bacillati</taxon>
        <taxon>Bacillota</taxon>
        <taxon>Bacilli</taxon>
        <taxon>Lactobacillales</taxon>
        <taxon>Enterococcaceae</taxon>
        <taxon>Enterococcus</taxon>
    </lineage>
</organism>
<keyword evidence="2" id="KW-1133">Transmembrane helix</keyword>
<dbReference type="RefSeq" id="WP_207674967.1">
    <property type="nucleotide sequence ID" value="NZ_JAFREM010000029.1"/>
</dbReference>
<dbReference type="SMART" id="SM00530">
    <property type="entry name" value="HTH_XRE"/>
    <property type="match status" value="1"/>
</dbReference>
<keyword evidence="2" id="KW-0812">Transmembrane</keyword>
<feature type="transmembrane region" description="Helical" evidence="2">
    <location>
        <begin position="109"/>
        <end position="129"/>
    </location>
</feature>
<dbReference type="InterPro" id="IPR010982">
    <property type="entry name" value="Lambda_DNA-bd_dom_sf"/>
</dbReference>
<protein>
    <submittedName>
        <fullName evidence="4">Helix-turn-helix transcriptional regulator</fullName>
    </submittedName>
</protein>
<accession>A0ABS3LEA8</accession>
<evidence type="ECO:0000313" key="5">
    <source>
        <dbReference type="Proteomes" id="UP000664601"/>
    </source>
</evidence>
<name>A0ABS3LEA8_9ENTE</name>
<dbReference type="PROSITE" id="PS50943">
    <property type="entry name" value="HTH_CROC1"/>
    <property type="match status" value="1"/>
</dbReference>
<feature type="domain" description="HTH cro/C1-type" evidence="3">
    <location>
        <begin position="6"/>
        <end position="60"/>
    </location>
</feature>
<comment type="caution">
    <text evidence="4">The sequence shown here is derived from an EMBL/GenBank/DDBJ whole genome shotgun (WGS) entry which is preliminary data.</text>
</comment>
<keyword evidence="2" id="KW-0472">Membrane</keyword>
<dbReference type="SUPFAM" id="SSF47413">
    <property type="entry name" value="lambda repressor-like DNA-binding domains"/>
    <property type="match status" value="1"/>
</dbReference>
<dbReference type="Gene3D" id="1.10.260.40">
    <property type="entry name" value="lambda repressor-like DNA-binding domains"/>
    <property type="match status" value="1"/>
</dbReference>
<sequence length="287" mass="33203">MLAKNIIKYRKKNNLTQTQLAEELKIARQSISKWETGENLPSIDNLILLSEILNISLDELITGSPYLPLPFDFGKPKSRKALIILGVMASLPLLSFIGLGSIEEVAGDFFRLLLVSALMIVLSVYGFPFDFKRYYNYWRIEKTGLVYATPHLRSLGISGSLDELILPLKALFGQRKTRRINYQDIQSMELILVPFRSNPTLGWSPRGYTPRLQQLMRESFYLKVVTKNGDEIYLELRQYYMKDSKERELFLPIILFFKRKNFDFIDQGQIIEKLRSGKNVLEGIYAD</sequence>
<dbReference type="CDD" id="cd00093">
    <property type="entry name" value="HTH_XRE"/>
    <property type="match status" value="1"/>
</dbReference>
<dbReference type="Pfam" id="PF01381">
    <property type="entry name" value="HTH_3"/>
    <property type="match status" value="1"/>
</dbReference>
<evidence type="ECO:0000313" key="4">
    <source>
        <dbReference type="EMBL" id="MBO1307974.1"/>
    </source>
</evidence>
<feature type="transmembrane region" description="Helical" evidence="2">
    <location>
        <begin position="81"/>
        <end position="103"/>
    </location>
</feature>